<dbReference type="GO" id="GO:0005634">
    <property type="term" value="C:nucleus"/>
    <property type="evidence" value="ECO:0007669"/>
    <property type="project" value="UniProtKB-SubCell"/>
</dbReference>
<keyword evidence="7" id="KW-0175">Coiled coil</keyword>
<evidence type="ECO:0000256" key="8">
    <source>
        <dbReference type="SAM" id="MobiDB-lite"/>
    </source>
</evidence>
<dbReference type="Gene3D" id="4.10.240.10">
    <property type="entry name" value="Zn(2)-C6 fungal-type DNA-binding domain"/>
    <property type="match status" value="1"/>
</dbReference>
<evidence type="ECO:0000313" key="10">
    <source>
        <dbReference type="EMBL" id="OOO12835.1"/>
    </source>
</evidence>
<dbReference type="AlphaFoldDB" id="A0A1S9DUT4"/>
<keyword evidence="6" id="KW-0539">Nucleus</keyword>
<comment type="caution">
    <text evidence="10">The sequence shown here is derived from an EMBL/GenBank/DDBJ whole genome shotgun (WGS) entry which is preliminary data.</text>
</comment>
<dbReference type="EMBL" id="MKZY01000002">
    <property type="protein sequence ID" value="OOO12835.1"/>
    <property type="molecule type" value="Genomic_DNA"/>
</dbReference>
<dbReference type="GO" id="GO:0009893">
    <property type="term" value="P:positive regulation of metabolic process"/>
    <property type="evidence" value="ECO:0007669"/>
    <property type="project" value="UniProtKB-ARBA"/>
</dbReference>
<protein>
    <submittedName>
        <fullName evidence="10">Zn(2)-C6 fungal-type DNA-binding domain</fullName>
    </submittedName>
</protein>
<name>A0A1S9DUT4_ASPOZ</name>
<dbReference type="InterPro" id="IPR036864">
    <property type="entry name" value="Zn2-C6_fun-type_DNA-bd_sf"/>
</dbReference>
<accession>A0A1S9DUT4</accession>
<keyword evidence="2" id="KW-0862">Zinc</keyword>
<dbReference type="PROSITE" id="PS50048">
    <property type="entry name" value="ZN2_CY6_FUNGAL_2"/>
    <property type="match status" value="1"/>
</dbReference>
<dbReference type="PANTHER" id="PTHR31845">
    <property type="entry name" value="FINGER DOMAIN PROTEIN, PUTATIVE-RELATED"/>
    <property type="match status" value="1"/>
</dbReference>
<feature type="region of interest" description="Disordered" evidence="8">
    <location>
        <begin position="633"/>
        <end position="656"/>
    </location>
</feature>
<evidence type="ECO:0000256" key="2">
    <source>
        <dbReference type="ARBA" id="ARBA00022833"/>
    </source>
</evidence>
<dbReference type="SUPFAM" id="SSF57701">
    <property type="entry name" value="Zn2/Cys6 DNA-binding domain"/>
    <property type="match status" value="1"/>
</dbReference>
<dbReference type="GO" id="GO:0000981">
    <property type="term" value="F:DNA-binding transcription factor activity, RNA polymerase II-specific"/>
    <property type="evidence" value="ECO:0007669"/>
    <property type="project" value="InterPro"/>
</dbReference>
<feature type="coiled-coil region" evidence="7">
    <location>
        <begin position="50"/>
        <end position="77"/>
    </location>
</feature>
<dbReference type="GO" id="GO:0000976">
    <property type="term" value="F:transcription cis-regulatory region binding"/>
    <property type="evidence" value="ECO:0007669"/>
    <property type="project" value="TreeGrafter"/>
</dbReference>
<evidence type="ECO:0000256" key="7">
    <source>
        <dbReference type="SAM" id="Coils"/>
    </source>
</evidence>
<comment type="subcellular location">
    <subcellularLocation>
        <location evidence="1">Nucleus</location>
    </subcellularLocation>
</comment>
<dbReference type="OrthoDB" id="5226580at2759"/>
<feature type="region of interest" description="Disordered" evidence="8">
    <location>
        <begin position="548"/>
        <end position="576"/>
    </location>
</feature>
<dbReference type="GO" id="GO:0008270">
    <property type="term" value="F:zinc ion binding"/>
    <property type="evidence" value="ECO:0007669"/>
    <property type="project" value="InterPro"/>
</dbReference>
<evidence type="ECO:0000259" key="9">
    <source>
        <dbReference type="PROSITE" id="PS50048"/>
    </source>
</evidence>
<sequence length="1026" mass="116626">MSRRQSSRRHACFRCIELKVKCSTQGNDKECQRCSRLGRPCVFPSTLPNNPGRKSRIDELQDQINELRDQLTKRDEAAPGHGMSGDEAVPHALQQHNGPIEHTKSISPRPDLGEPGDLLTIGILTLAQCNRLLDKFRMVKMPQFPFVIIPDSMNAISLRQEYPFLFVAIMTVSTEDRPALQKDLNHEVKRNISTRIIMNNERNIDLLLGLLVYTAWYHYHWESMLPHMYLFLQLTVTMVADLGLDRQPNFTMGNIAASLGRPSSAHQLVANHSAAGKRALLGTFYLCSVSSLFRQQLFMEHTDWIGQCYDDLRKNSEFPSDQHLKIYIDVRLLARKSAEVFDGNVHSYTNPPLHGRGRLEVGIQELDKEFTLFQGVKDEARQHGSDTYGYVFEVKVKPVIVLGQIVYHRNNVFLLDEMEQLENLITSSESFITSFLEALPEIAIQLPLSFYTYLWYALLVLSKVLLLSDLEWERTTAFGRRIHGIARAAIEKHGELSSGNDVWANNKRVIGSMISWLEKHQDVRGPEQRLRNHPSSTMHHLTVVDKNTHYPSASASSNSTEPGRKFAYPTQQPDPNQAATEFTFDQVALEDRIGNHALDVATVNAAGSKPACSGCLRHSVQCDYQLEESSSSVSTASENAKGQPAATAPRKVSTKRHQTFISSYQTNFRPPKRAHRTRKSISAQLLQCSSSERIFPTLSCRPFEFTIIDMELFHNFLNPTDYDESEHHSAMRMQQNQLSRLGFSFPYVLRLLLAGSGFQLARRPEIMKLQQSAIQGRDYHVVAERHYNIAIREVAAAVPRLNKENCHAIYTAAVHIFVCSLAMGPRPGEYMAFREDGQDGLLSLFIGVRTVLEISSKLFSPDVVLKGDEGESGSESDPAAETTGPVRSSTIASEYGYWMDQLRHLIESELVREGTLNPVYRTVFERLHECYDAVYSPFSPVTTALLSPCIFGWLYRLPNAFMFGLRQRHQPALVIFSYFVLLLDELTWNWFLQDWPRHILIGIHRNLDVYHQQYIQWPMHCVASKA</sequence>
<dbReference type="PANTHER" id="PTHR31845:SF10">
    <property type="entry name" value="ZN(II)2CYS6 TRANSCRIPTION FACTOR (EUROFUNG)"/>
    <property type="match status" value="1"/>
</dbReference>
<dbReference type="VEuPathDB" id="FungiDB:AO090005000949"/>
<keyword evidence="3" id="KW-0805">Transcription regulation</keyword>
<dbReference type="InterPro" id="IPR051089">
    <property type="entry name" value="prtT"/>
</dbReference>
<organism evidence="10 11">
    <name type="scientific">Aspergillus oryzae</name>
    <name type="common">Yellow koji mold</name>
    <dbReference type="NCBI Taxonomy" id="5062"/>
    <lineage>
        <taxon>Eukaryota</taxon>
        <taxon>Fungi</taxon>
        <taxon>Dikarya</taxon>
        <taxon>Ascomycota</taxon>
        <taxon>Pezizomycotina</taxon>
        <taxon>Eurotiomycetes</taxon>
        <taxon>Eurotiomycetidae</taxon>
        <taxon>Eurotiales</taxon>
        <taxon>Aspergillaceae</taxon>
        <taxon>Aspergillus</taxon>
        <taxon>Aspergillus subgen. Circumdati</taxon>
    </lineage>
</organism>
<dbReference type="VEuPathDB" id="FungiDB:AO090010000600"/>
<evidence type="ECO:0000256" key="6">
    <source>
        <dbReference type="ARBA" id="ARBA00023242"/>
    </source>
</evidence>
<keyword evidence="4 10" id="KW-0238">DNA-binding</keyword>
<dbReference type="Proteomes" id="UP000190312">
    <property type="component" value="Unassembled WGS sequence"/>
</dbReference>
<evidence type="ECO:0000256" key="1">
    <source>
        <dbReference type="ARBA" id="ARBA00004123"/>
    </source>
</evidence>
<dbReference type="CDD" id="cd00067">
    <property type="entry name" value="GAL4"/>
    <property type="match status" value="1"/>
</dbReference>
<evidence type="ECO:0000256" key="4">
    <source>
        <dbReference type="ARBA" id="ARBA00023125"/>
    </source>
</evidence>
<feature type="domain" description="Zn(2)-C6 fungal-type" evidence="9">
    <location>
        <begin position="11"/>
        <end position="43"/>
    </location>
</feature>
<evidence type="ECO:0000256" key="3">
    <source>
        <dbReference type="ARBA" id="ARBA00023015"/>
    </source>
</evidence>
<keyword evidence="5" id="KW-0804">Transcription</keyword>
<gene>
    <name evidence="10" type="ORF">OAory_01005840</name>
</gene>
<feature type="compositionally biased region" description="Polar residues" evidence="8">
    <location>
        <begin position="549"/>
        <end position="561"/>
    </location>
</feature>
<proteinExistence type="predicted"/>
<dbReference type="InterPro" id="IPR001138">
    <property type="entry name" value="Zn2Cys6_DnaBD"/>
</dbReference>
<evidence type="ECO:0000313" key="11">
    <source>
        <dbReference type="Proteomes" id="UP000190312"/>
    </source>
</evidence>
<reference evidence="10 11" key="1">
    <citation type="submission" date="2016-10" db="EMBL/GenBank/DDBJ databases">
        <title>Genome sequencing of Aspergillus oryzae BCC7051.</title>
        <authorList>
            <person name="Thammarongtham C."/>
            <person name="Vorapreeda T."/>
            <person name="Nookaew I."/>
            <person name="Srisuk T."/>
            <person name="Land M."/>
            <person name="Jeennor S."/>
            <person name="Laoteng K."/>
        </authorList>
    </citation>
    <scope>NUCLEOTIDE SEQUENCE [LARGE SCALE GENOMIC DNA]</scope>
    <source>
        <strain evidence="10 11">BCC7051</strain>
    </source>
</reference>
<evidence type="ECO:0000256" key="5">
    <source>
        <dbReference type="ARBA" id="ARBA00023163"/>
    </source>
</evidence>